<keyword evidence="3" id="KW-1185">Reference proteome</keyword>
<dbReference type="Proteomes" id="UP000324832">
    <property type="component" value="Unassembled WGS sequence"/>
</dbReference>
<dbReference type="AlphaFoldDB" id="A0A5E4QHG4"/>
<dbReference type="PANTHER" id="PTHR11008">
    <property type="entry name" value="PROTEIN TAKEOUT-LIKE PROTEIN"/>
    <property type="match status" value="1"/>
</dbReference>
<proteinExistence type="predicted"/>
<dbReference type="EMBL" id="FZQP02003222">
    <property type="protein sequence ID" value="VVC97565.1"/>
    <property type="molecule type" value="Genomic_DNA"/>
</dbReference>
<evidence type="ECO:0000313" key="3">
    <source>
        <dbReference type="Proteomes" id="UP000324832"/>
    </source>
</evidence>
<feature type="signal peptide" evidence="1">
    <location>
        <begin position="1"/>
        <end position="17"/>
    </location>
</feature>
<name>A0A5E4QHG4_9NEOP</name>
<dbReference type="Gene3D" id="3.15.10.30">
    <property type="entry name" value="Haemolymph juvenile hormone binding protein"/>
    <property type="match status" value="1"/>
</dbReference>
<sequence length="220" mass="24678">MKIFFFACMLLVASASALPKQSVEVEVLEDNAIDAQAREARLVSNTIRRIIENLKREIRDAGLDPLFIERFDYEYNVPFVVNIKVFVDNLSFSGISNIVIRTMDYNLILNRLRFDLSMPRISLSVENAGITARALFQDHKASGNGFLNINEIRVVGEVRVNIGIISGITIRSIDIQFSLGGINADINVVVLGQDYSDIVNEVEINEAIADLIKFIVDWVL</sequence>
<dbReference type="Pfam" id="PF06585">
    <property type="entry name" value="JHBP"/>
    <property type="match status" value="1"/>
</dbReference>
<organism evidence="2 3">
    <name type="scientific">Leptidea sinapis</name>
    <dbReference type="NCBI Taxonomy" id="189913"/>
    <lineage>
        <taxon>Eukaryota</taxon>
        <taxon>Metazoa</taxon>
        <taxon>Ecdysozoa</taxon>
        <taxon>Arthropoda</taxon>
        <taxon>Hexapoda</taxon>
        <taxon>Insecta</taxon>
        <taxon>Pterygota</taxon>
        <taxon>Neoptera</taxon>
        <taxon>Endopterygota</taxon>
        <taxon>Lepidoptera</taxon>
        <taxon>Glossata</taxon>
        <taxon>Ditrysia</taxon>
        <taxon>Papilionoidea</taxon>
        <taxon>Pieridae</taxon>
        <taxon>Dismorphiinae</taxon>
        <taxon>Leptidea</taxon>
    </lineage>
</organism>
<evidence type="ECO:0000313" key="2">
    <source>
        <dbReference type="EMBL" id="VVC97565.1"/>
    </source>
</evidence>
<evidence type="ECO:0008006" key="4">
    <source>
        <dbReference type="Google" id="ProtNLM"/>
    </source>
</evidence>
<gene>
    <name evidence="2" type="ORF">LSINAPIS_LOCUS8811</name>
</gene>
<dbReference type="InterPro" id="IPR010562">
    <property type="entry name" value="Haemolymph_juvenile_hormone-bd"/>
</dbReference>
<accession>A0A5E4QHG4</accession>
<evidence type="ECO:0000256" key="1">
    <source>
        <dbReference type="SAM" id="SignalP"/>
    </source>
</evidence>
<protein>
    <recommendedName>
        <fullName evidence="4">Lipid-binding serum glycoprotein N-terminal domain-containing protein</fullName>
    </recommendedName>
</protein>
<keyword evidence="1" id="KW-0732">Signal</keyword>
<reference evidence="2 3" key="1">
    <citation type="submission" date="2017-07" db="EMBL/GenBank/DDBJ databases">
        <authorList>
            <person name="Talla V."/>
            <person name="Backstrom N."/>
        </authorList>
    </citation>
    <scope>NUCLEOTIDE SEQUENCE [LARGE SCALE GENOMIC DNA]</scope>
</reference>
<dbReference type="InterPro" id="IPR038606">
    <property type="entry name" value="To_sf"/>
</dbReference>
<feature type="chain" id="PRO_5022989773" description="Lipid-binding serum glycoprotein N-terminal domain-containing protein" evidence="1">
    <location>
        <begin position="18"/>
        <end position="220"/>
    </location>
</feature>
<dbReference type="PANTHER" id="PTHR11008:SF9">
    <property type="entry name" value="PROTEIN TAKEOUT-LIKE PROTEIN"/>
    <property type="match status" value="1"/>
</dbReference>